<comment type="caution">
    <text evidence="2">The sequence shown here is derived from an EMBL/GenBank/DDBJ whole genome shotgun (WGS) entry which is preliminary data.</text>
</comment>
<keyword evidence="1" id="KW-1133">Transmembrane helix</keyword>
<sequence length="90" mass="10336">MVVVCCRLSVDSTPYSKLPTPNSILHTPNFFLPTPTFFTILAFPKTKTCRVVGNYYAFSCIDYGNLIHLFFVLWNLTFSLNHLLVLLILY</sequence>
<feature type="transmembrane region" description="Helical" evidence="1">
    <location>
        <begin position="66"/>
        <end position="89"/>
    </location>
</feature>
<evidence type="ECO:0000313" key="2">
    <source>
        <dbReference type="EMBL" id="RXR31494.1"/>
    </source>
</evidence>
<dbReference type="Proteomes" id="UP000289734">
    <property type="component" value="Unassembled WGS sequence"/>
</dbReference>
<keyword evidence="1" id="KW-0472">Membrane</keyword>
<keyword evidence="3" id="KW-1185">Reference proteome</keyword>
<evidence type="ECO:0000256" key="1">
    <source>
        <dbReference type="SAM" id="Phobius"/>
    </source>
</evidence>
<gene>
    <name evidence="2" type="ORF">EQG68_09540</name>
</gene>
<reference evidence="3" key="1">
    <citation type="submission" date="2019-01" db="EMBL/GenBank/DDBJ databases">
        <title>Cytophagaceae bacterium strain CAR-16.</title>
        <authorList>
            <person name="Chen W.-M."/>
        </authorList>
    </citation>
    <scope>NUCLEOTIDE SEQUENCE [LARGE SCALE GENOMIC DNA]</scope>
    <source>
        <strain evidence="3">ICH-30</strain>
    </source>
</reference>
<evidence type="ECO:0000313" key="3">
    <source>
        <dbReference type="Proteomes" id="UP000289734"/>
    </source>
</evidence>
<name>A0A4Q1KR96_9FLAO</name>
<dbReference type="AlphaFoldDB" id="A0A4Q1KR96"/>
<proteinExistence type="predicted"/>
<accession>A0A4Q1KR96</accession>
<organism evidence="2 3">
    <name type="scientific">Flavobacterium piscinae</name>
    <dbReference type="NCBI Taxonomy" id="2506424"/>
    <lineage>
        <taxon>Bacteria</taxon>
        <taxon>Pseudomonadati</taxon>
        <taxon>Bacteroidota</taxon>
        <taxon>Flavobacteriia</taxon>
        <taxon>Flavobacteriales</taxon>
        <taxon>Flavobacteriaceae</taxon>
        <taxon>Flavobacterium</taxon>
    </lineage>
</organism>
<keyword evidence="1" id="KW-0812">Transmembrane</keyword>
<protein>
    <submittedName>
        <fullName evidence="2">Uncharacterized protein</fullName>
    </submittedName>
</protein>
<dbReference type="EMBL" id="SBKQ01000009">
    <property type="protein sequence ID" value="RXR31494.1"/>
    <property type="molecule type" value="Genomic_DNA"/>
</dbReference>